<reference evidence="1" key="1">
    <citation type="submission" date="2015-12" db="EMBL/GenBank/DDBJ databases">
        <title>Update maize B73 reference genome by single molecule sequencing technologies.</title>
        <authorList>
            <consortium name="Maize Genome Sequencing Project"/>
            <person name="Ware D."/>
        </authorList>
    </citation>
    <scope>NUCLEOTIDE SEQUENCE</scope>
    <source>
        <tissue evidence="1">Seedling</tissue>
    </source>
</reference>
<organism evidence="1">
    <name type="scientific">Zea mays</name>
    <name type="common">Maize</name>
    <dbReference type="NCBI Taxonomy" id="4577"/>
    <lineage>
        <taxon>Eukaryota</taxon>
        <taxon>Viridiplantae</taxon>
        <taxon>Streptophyta</taxon>
        <taxon>Embryophyta</taxon>
        <taxon>Tracheophyta</taxon>
        <taxon>Spermatophyta</taxon>
        <taxon>Magnoliopsida</taxon>
        <taxon>Liliopsida</taxon>
        <taxon>Poales</taxon>
        <taxon>Poaceae</taxon>
        <taxon>PACMAD clade</taxon>
        <taxon>Panicoideae</taxon>
        <taxon>Andropogonodae</taxon>
        <taxon>Andropogoneae</taxon>
        <taxon>Tripsacinae</taxon>
        <taxon>Zea</taxon>
    </lineage>
</organism>
<sequence length="126" mass="14513">MNDRNLKGLSLMTCIASIWSNNGMFISSDEESLERNIEHQSDLLINFLLFLFNLKGRNIIPVKYKTIFLTVILIRLGTYVMMKQKLTLINLFVLPCSDSRRGSQFCSICICPCRTCYSSRSSKHHI</sequence>
<name>A0A1D6H8R0_MAIZE</name>
<dbReference type="AlphaFoldDB" id="A0A1D6H8R0"/>
<proteinExistence type="predicted"/>
<accession>A0A1D6H8R0</accession>
<dbReference type="EMBL" id="CM000781">
    <property type="protein sequence ID" value="AQK71102.1"/>
    <property type="molecule type" value="Genomic_DNA"/>
</dbReference>
<gene>
    <name evidence="1" type="ORF">ZEAMMB73_Zm00001d016530</name>
</gene>
<protein>
    <submittedName>
        <fullName evidence="1">Putative magnesium transporter NIPA2</fullName>
    </submittedName>
</protein>
<evidence type="ECO:0000313" key="1">
    <source>
        <dbReference type="EMBL" id="AQK71102.1"/>
    </source>
</evidence>